<dbReference type="EMBL" id="MJBS01000006">
    <property type="protein sequence ID" value="OHF03582.1"/>
    <property type="molecule type" value="Genomic_DNA"/>
</dbReference>
<sequence length="186" mass="20153">MEKSPASSSGLSFRKLRGDAIVGLDEDPELGHFYFGDALGFDAIQIGISLSLRETEIETGPLRACNPDPASASSIQDLTSSSGLEKAAVDAKNKATREAPQVDDLTLAKLCSREPPQLHQPALAKLCGKSQDSEDCLGIGIEIGTARAVEVYKHAWANVEIILISPLRHNPRRQCRCWNGVFSYVF</sequence>
<dbReference type="GeneID" id="34554467"/>
<organism evidence="1 2">
    <name type="scientific">Colletotrichum orchidophilum</name>
    <dbReference type="NCBI Taxonomy" id="1209926"/>
    <lineage>
        <taxon>Eukaryota</taxon>
        <taxon>Fungi</taxon>
        <taxon>Dikarya</taxon>
        <taxon>Ascomycota</taxon>
        <taxon>Pezizomycotina</taxon>
        <taxon>Sordariomycetes</taxon>
        <taxon>Hypocreomycetidae</taxon>
        <taxon>Glomerellales</taxon>
        <taxon>Glomerellaceae</taxon>
        <taxon>Colletotrichum</taxon>
    </lineage>
</organism>
<evidence type="ECO:0000313" key="2">
    <source>
        <dbReference type="Proteomes" id="UP000176998"/>
    </source>
</evidence>
<comment type="caution">
    <text evidence="1">The sequence shown here is derived from an EMBL/GenBank/DDBJ whole genome shotgun (WGS) entry which is preliminary data.</text>
</comment>
<gene>
    <name evidence="1" type="ORF">CORC01_01301</name>
</gene>
<protein>
    <submittedName>
        <fullName evidence="1">Uncharacterized protein</fullName>
    </submittedName>
</protein>
<proteinExistence type="predicted"/>
<dbReference type="RefSeq" id="XP_022480718.1">
    <property type="nucleotide sequence ID" value="XM_022612957.1"/>
</dbReference>
<evidence type="ECO:0000313" key="1">
    <source>
        <dbReference type="EMBL" id="OHF03582.1"/>
    </source>
</evidence>
<dbReference type="Proteomes" id="UP000176998">
    <property type="component" value="Unassembled WGS sequence"/>
</dbReference>
<keyword evidence="2" id="KW-1185">Reference proteome</keyword>
<reference evidence="1 2" key="1">
    <citation type="submission" date="2016-09" db="EMBL/GenBank/DDBJ databases">
        <authorList>
            <person name="Capua I."/>
            <person name="De Benedictis P."/>
            <person name="Joannis T."/>
            <person name="Lombin L.H."/>
            <person name="Cattoli G."/>
        </authorList>
    </citation>
    <scope>NUCLEOTIDE SEQUENCE [LARGE SCALE GENOMIC DNA]</scope>
    <source>
        <strain evidence="1 2">IMI 309357</strain>
    </source>
</reference>
<dbReference type="AlphaFoldDB" id="A0A1G4BQ35"/>
<accession>A0A1G4BQ35</accession>
<name>A0A1G4BQ35_9PEZI</name>